<dbReference type="InterPro" id="IPR045187">
    <property type="entry name" value="CcO_II"/>
</dbReference>
<name>A0A8G2CIY2_ACIRU</name>
<dbReference type="GO" id="GO:0042773">
    <property type="term" value="P:ATP synthesis coupled electron transport"/>
    <property type="evidence" value="ECO:0007669"/>
    <property type="project" value="TreeGrafter"/>
</dbReference>
<proteinExistence type="inferred from homology"/>
<feature type="transmembrane region" description="Helical" evidence="12">
    <location>
        <begin position="114"/>
        <end position="132"/>
    </location>
</feature>
<evidence type="ECO:0000313" key="16">
    <source>
        <dbReference type="Proteomes" id="UP000186308"/>
    </source>
</evidence>
<keyword evidence="4" id="KW-1003">Cell membrane</keyword>
<dbReference type="Pfam" id="PF00116">
    <property type="entry name" value="COX2"/>
    <property type="match status" value="1"/>
</dbReference>
<dbReference type="Proteomes" id="UP000186308">
    <property type="component" value="Unassembled WGS sequence"/>
</dbReference>
<evidence type="ECO:0000256" key="4">
    <source>
        <dbReference type="ARBA" id="ARBA00022475"/>
    </source>
</evidence>
<feature type="domain" description="Cytochrome oxidase subunit II transmembrane region profile" evidence="14">
    <location>
        <begin position="46"/>
        <end position="142"/>
    </location>
</feature>
<evidence type="ECO:0000256" key="9">
    <source>
        <dbReference type="ARBA" id="ARBA00022989"/>
    </source>
</evidence>
<gene>
    <name evidence="15" type="ORF">SAMN05421828_1026</name>
</gene>
<keyword evidence="8" id="KW-0249">Electron transport</keyword>
<evidence type="ECO:0000256" key="11">
    <source>
        <dbReference type="ARBA" id="ARBA00023136"/>
    </source>
</evidence>
<dbReference type="Gene3D" id="2.60.40.420">
    <property type="entry name" value="Cupredoxins - blue copper proteins"/>
    <property type="match status" value="1"/>
</dbReference>
<reference evidence="15 16" key="1">
    <citation type="submission" date="2017-01" db="EMBL/GenBank/DDBJ databases">
        <authorList>
            <person name="Varghese N."/>
            <person name="Submissions S."/>
        </authorList>
    </citation>
    <scope>NUCLEOTIDE SEQUENCE [LARGE SCALE GENOMIC DNA]</scope>
    <source>
        <strain evidence="15 16">ATCC 35905</strain>
    </source>
</reference>
<keyword evidence="10" id="KW-0560">Oxidoreductase</keyword>
<keyword evidence="11 12" id="KW-0472">Membrane</keyword>
<comment type="caution">
    <text evidence="15">The sequence shown here is derived from an EMBL/GenBank/DDBJ whole genome shotgun (WGS) entry which is preliminary data.</text>
</comment>
<organism evidence="15 16">
    <name type="scientific">Acidiphilium rubrum</name>
    <dbReference type="NCBI Taxonomy" id="526"/>
    <lineage>
        <taxon>Bacteria</taxon>
        <taxon>Pseudomonadati</taxon>
        <taxon>Pseudomonadota</taxon>
        <taxon>Alphaproteobacteria</taxon>
        <taxon>Acetobacterales</taxon>
        <taxon>Acidocellaceae</taxon>
        <taxon>Acidiphilium</taxon>
    </lineage>
</organism>
<evidence type="ECO:0000259" key="14">
    <source>
        <dbReference type="PROSITE" id="PS50999"/>
    </source>
</evidence>
<dbReference type="GO" id="GO:0005507">
    <property type="term" value="F:copper ion binding"/>
    <property type="evidence" value="ECO:0007669"/>
    <property type="project" value="InterPro"/>
</dbReference>
<dbReference type="InterPro" id="IPR002429">
    <property type="entry name" value="CcO_II-like_C"/>
</dbReference>
<feature type="transmembrane region" description="Helical" evidence="12">
    <location>
        <begin position="73"/>
        <end position="94"/>
    </location>
</feature>
<dbReference type="PANTHER" id="PTHR22888:SF18">
    <property type="entry name" value="CYTOCHROME BO(3) UBIQUINOL OXIDASE SUBUNIT 2"/>
    <property type="match status" value="1"/>
</dbReference>
<dbReference type="InterPro" id="IPR011759">
    <property type="entry name" value="Cyt_c_oxidase_su2_TM_dom"/>
</dbReference>
<keyword evidence="16" id="KW-1185">Reference proteome</keyword>
<comment type="similarity">
    <text evidence="2">Belongs to the cytochrome c oxidase subunit 2 family.</text>
</comment>
<evidence type="ECO:0000259" key="13">
    <source>
        <dbReference type="PROSITE" id="PS50857"/>
    </source>
</evidence>
<dbReference type="PROSITE" id="PS50999">
    <property type="entry name" value="COX2_TM"/>
    <property type="match status" value="1"/>
</dbReference>
<evidence type="ECO:0000256" key="5">
    <source>
        <dbReference type="ARBA" id="ARBA00022660"/>
    </source>
</evidence>
<feature type="domain" description="Cytochrome oxidase subunit II copper A binding" evidence="13">
    <location>
        <begin position="162"/>
        <end position="274"/>
    </location>
</feature>
<evidence type="ECO:0000256" key="1">
    <source>
        <dbReference type="ARBA" id="ARBA00004651"/>
    </source>
</evidence>
<dbReference type="SUPFAM" id="SSF81464">
    <property type="entry name" value="Cytochrome c oxidase subunit II-like, transmembrane region"/>
    <property type="match status" value="1"/>
</dbReference>
<evidence type="ECO:0000256" key="7">
    <source>
        <dbReference type="ARBA" id="ARBA00022729"/>
    </source>
</evidence>
<dbReference type="PROSITE" id="PS50857">
    <property type="entry name" value="COX2_CUA"/>
    <property type="match status" value="1"/>
</dbReference>
<evidence type="ECO:0000256" key="3">
    <source>
        <dbReference type="ARBA" id="ARBA00022448"/>
    </source>
</evidence>
<dbReference type="InterPro" id="IPR034227">
    <property type="entry name" value="CuRO_UO_II"/>
</dbReference>
<dbReference type="AlphaFoldDB" id="A0A8G2CIY2"/>
<evidence type="ECO:0000256" key="2">
    <source>
        <dbReference type="ARBA" id="ARBA00007866"/>
    </source>
</evidence>
<comment type="subcellular location">
    <subcellularLocation>
        <location evidence="1">Cell membrane</location>
        <topology evidence="1">Multi-pass membrane protein</topology>
    </subcellularLocation>
</comment>
<keyword evidence="5" id="KW-0679">Respiratory chain</keyword>
<evidence type="ECO:0000256" key="6">
    <source>
        <dbReference type="ARBA" id="ARBA00022692"/>
    </source>
</evidence>
<dbReference type="GO" id="GO:0005886">
    <property type="term" value="C:plasma membrane"/>
    <property type="evidence" value="ECO:0007669"/>
    <property type="project" value="UniProtKB-SubCell"/>
</dbReference>
<evidence type="ECO:0000256" key="12">
    <source>
        <dbReference type="SAM" id="Phobius"/>
    </source>
</evidence>
<keyword evidence="3" id="KW-0813">Transport</keyword>
<keyword evidence="9 12" id="KW-1133">Transmembrane helix</keyword>
<accession>A0A8G2CIY2</accession>
<dbReference type="SUPFAM" id="SSF49503">
    <property type="entry name" value="Cupredoxins"/>
    <property type="match status" value="1"/>
</dbReference>
<evidence type="ECO:0000256" key="8">
    <source>
        <dbReference type="ARBA" id="ARBA00022982"/>
    </source>
</evidence>
<protein>
    <submittedName>
        <fullName evidence="15">Cytochrome o ubiquinol oxidase subunit 2</fullName>
    </submittedName>
</protein>
<sequence>MRADIIAAVKQGMIAIVQLRHRADFMRRRCGWLRLLPLALLASLSGCSGHQLRLLHPDGPIAATSLRLSVIDVLIMLCIILPTGIFVAISLWRFRAARKARYDPGFTHSVRLEVLMWGVPFAAVAALAYFSWRGVFLVNPYAPTALGQRKSLLAMPDRPGTGNPLVIDVVATDWQWLFIYPDQHIATLNTLSLPAGRNIEFRLTATDVVNDFYIPQLIGMIDVMPGMRTKDMMRADRPGVWQGFSADISGAGFSWMQFPTRVMTHAGFAAWVAKTQVAPRHLDYAGFRSIARPTIDLRGVTRNFSAVQPHLFSRIVHAAVKGATDTTPMFLTEHMRRDLARRAPYLSGYPHS</sequence>
<dbReference type="PANTHER" id="PTHR22888">
    <property type="entry name" value="CYTOCHROME C OXIDASE, SUBUNIT II"/>
    <property type="match status" value="1"/>
</dbReference>
<evidence type="ECO:0000313" key="15">
    <source>
        <dbReference type="EMBL" id="SIQ14591.1"/>
    </source>
</evidence>
<dbReference type="EMBL" id="FTNE01000002">
    <property type="protein sequence ID" value="SIQ14591.1"/>
    <property type="molecule type" value="Genomic_DNA"/>
</dbReference>
<dbReference type="CDD" id="cd04212">
    <property type="entry name" value="CuRO_UO_II"/>
    <property type="match status" value="1"/>
</dbReference>
<dbReference type="InterPro" id="IPR036257">
    <property type="entry name" value="Cyt_c_oxidase_su2_TM_sf"/>
</dbReference>
<dbReference type="GO" id="GO:0004129">
    <property type="term" value="F:cytochrome-c oxidase activity"/>
    <property type="evidence" value="ECO:0007669"/>
    <property type="project" value="InterPro"/>
</dbReference>
<evidence type="ECO:0000256" key="10">
    <source>
        <dbReference type="ARBA" id="ARBA00023002"/>
    </source>
</evidence>
<keyword evidence="7" id="KW-0732">Signal</keyword>
<dbReference type="Gene3D" id="1.10.287.90">
    <property type="match status" value="1"/>
</dbReference>
<dbReference type="GO" id="GO:0016491">
    <property type="term" value="F:oxidoreductase activity"/>
    <property type="evidence" value="ECO:0007669"/>
    <property type="project" value="UniProtKB-KW"/>
</dbReference>
<keyword evidence="6 12" id="KW-0812">Transmembrane</keyword>
<dbReference type="InterPro" id="IPR008972">
    <property type="entry name" value="Cupredoxin"/>
</dbReference>